<keyword evidence="3" id="KW-1185">Reference proteome</keyword>
<sequence>MKSFFEDSYVHPDAVKKSKLQGTKIHSCDMRRGQFTRGDHGVPTVILEAVVAQDLWFCHAFFVMAEFNNDLNVLQASPLFNNILQEEEGRAICSYTGNDILNPPAVIQVGNPTYFSRVLKIQNRETHHNLRHDLTEHIWGRQLQGGNDNEDEEDEGDKDADVDNEADEGDEDGDDDE</sequence>
<dbReference type="InterPro" id="IPR006912">
    <property type="entry name" value="Harbinger_derived_prot"/>
</dbReference>
<dbReference type="EMBL" id="NBSK02000007">
    <property type="protein sequence ID" value="KAJ0196900.1"/>
    <property type="molecule type" value="Genomic_DNA"/>
</dbReference>
<name>A0A9R1X1C4_LACSA</name>
<accession>A0A9R1X1C4</accession>
<organism evidence="2 3">
    <name type="scientific">Lactuca sativa</name>
    <name type="common">Garden lettuce</name>
    <dbReference type="NCBI Taxonomy" id="4236"/>
    <lineage>
        <taxon>Eukaryota</taxon>
        <taxon>Viridiplantae</taxon>
        <taxon>Streptophyta</taxon>
        <taxon>Embryophyta</taxon>
        <taxon>Tracheophyta</taxon>
        <taxon>Spermatophyta</taxon>
        <taxon>Magnoliopsida</taxon>
        <taxon>eudicotyledons</taxon>
        <taxon>Gunneridae</taxon>
        <taxon>Pentapetalae</taxon>
        <taxon>asterids</taxon>
        <taxon>campanulids</taxon>
        <taxon>Asterales</taxon>
        <taxon>Asteraceae</taxon>
        <taxon>Cichorioideae</taxon>
        <taxon>Cichorieae</taxon>
        <taxon>Lactucinae</taxon>
        <taxon>Lactuca</taxon>
    </lineage>
</organism>
<evidence type="ECO:0000313" key="2">
    <source>
        <dbReference type="EMBL" id="KAJ0196900.1"/>
    </source>
</evidence>
<dbReference type="Pfam" id="PF04827">
    <property type="entry name" value="Plant_tran"/>
    <property type="match status" value="1"/>
</dbReference>
<reference evidence="2 3" key="1">
    <citation type="journal article" date="2017" name="Nat. Commun.">
        <title>Genome assembly with in vitro proximity ligation data and whole-genome triplication in lettuce.</title>
        <authorList>
            <person name="Reyes-Chin-Wo S."/>
            <person name="Wang Z."/>
            <person name="Yang X."/>
            <person name="Kozik A."/>
            <person name="Arikit S."/>
            <person name="Song C."/>
            <person name="Xia L."/>
            <person name="Froenicke L."/>
            <person name="Lavelle D.O."/>
            <person name="Truco M.J."/>
            <person name="Xia R."/>
            <person name="Zhu S."/>
            <person name="Xu C."/>
            <person name="Xu H."/>
            <person name="Xu X."/>
            <person name="Cox K."/>
            <person name="Korf I."/>
            <person name="Meyers B.C."/>
            <person name="Michelmore R.W."/>
        </authorList>
    </citation>
    <scope>NUCLEOTIDE SEQUENCE [LARGE SCALE GENOMIC DNA]</scope>
    <source>
        <strain evidence="3">cv. Salinas</strain>
        <tissue evidence="2">Seedlings</tissue>
    </source>
</reference>
<comment type="caution">
    <text evidence="2">The sequence shown here is derived from an EMBL/GenBank/DDBJ whole genome shotgun (WGS) entry which is preliminary data.</text>
</comment>
<dbReference type="AlphaFoldDB" id="A0A9R1X1C4"/>
<protein>
    <submittedName>
        <fullName evidence="2">Uncharacterized protein</fullName>
    </submittedName>
</protein>
<feature type="region of interest" description="Disordered" evidence="1">
    <location>
        <begin position="141"/>
        <end position="177"/>
    </location>
</feature>
<evidence type="ECO:0000313" key="3">
    <source>
        <dbReference type="Proteomes" id="UP000235145"/>
    </source>
</evidence>
<feature type="compositionally biased region" description="Acidic residues" evidence="1">
    <location>
        <begin position="148"/>
        <end position="177"/>
    </location>
</feature>
<dbReference type="Proteomes" id="UP000235145">
    <property type="component" value="Unassembled WGS sequence"/>
</dbReference>
<evidence type="ECO:0000256" key="1">
    <source>
        <dbReference type="SAM" id="MobiDB-lite"/>
    </source>
</evidence>
<proteinExistence type="predicted"/>
<gene>
    <name evidence="2" type="ORF">LSAT_V11C700370060</name>
</gene>